<organism evidence="1 2">
    <name type="scientific">Cajanus cajan</name>
    <name type="common">Pigeon pea</name>
    <name type="synonym">Cajanus indicus</name>
    <dbReference type="NCBI Taxonomy" id="3821"/>
    <lineage>
        <taxon>Eukaryota</taxon>
        <taxon>Viridiplantae</taxon>
        <taxon>Streptophyta</taxon>
        <taxon>Embryophyta</taxon>
        <taxon>Tracheophyta</taxon>
        <taxon>Spermatophyta</taxon>
        <taxon>Magnoliopsida</taxon>
        <taxon>eudicotyledons</taxon>
        <taxon>Gunneridae</taxon>
        <taxon>Pentapetalae</taxon>
        <taxon>rosids</taxon>
        <taxon>fabids</taxon>
        <taxon>Fabales</taxon>
        <taxon>Fabaceae</taxon>
        <taxon>Papilionoideae</taxon>
        <taxon>50 kb inversion clade</taxon>
        <taxon>NPAAA clade</taxon>
        <taxon>indigoferoid/millettioid clade</taxon>
        <taxon>Phaseoleae</taxon>
        <taxon>Cajanus</taxon>
    </lineage>
</organism>
<protein>
    <recommendedName>
        <fullName evidence="3">Retrovirus-related Pol polyprotein from transposon TNT 1-94</fullName>
    </recommendedName>
</protein>
<evidence type="ECO:0000313" key="2">
    <source>
        <dbReference type="Proteomes" id="UP000075243"/>
    </source>
</evidence>
<sequence>MLACKPADTPIEMNHSLAIYPDQIEMDKHRYQRLVGKLIYLSHTRPGIAYSVSIVSRFVHSPSEEHMTTIYRILDT</sequence>
<dbReference type="Proteomes" id="UP000075243">
    <property type="component" value="Unassembled WGS sequence"/>
</dbReference>
<dbReference type="EMBL" id="KQ483745">
    <property type="protein sequence ID" value="KYP41927.1"/>
    <property type="molecule type" value="Genomic_DNA"/>
</dbReference>
<keyword evidence="2" id="KW-1185">Reference proteome</keyword>
<reference evidence="1" key="1">
    <citation type="journal article" date="2012" name="Nat. Biotechnol.">
        <title>Draft genome sequence of pigeonpea (Cajanus cajan), an orphan legume crop of resource-poor farmers.</title>
        <authorList>
            <person name="Varshney R.K."/>
            <person name="Chen W."/>
            <person name="Li Y."/>
            <person name="Bharti A.K."/>
            <person name="Saxena R.K."/>
            <person name="Schlueter J.A."/>
            <person name="Donoghue M.T."/>
            <person name="Azam S."/>
            <person name="Fan G."/>
            <person name="Whaley A.M."/>
            <person name="Farmer A.D."/>
            <person name="Sheridan J."/>
            <person name="Iwata A."/>
            <person name="Tuteja R."/>
            <person name="Penmetsa R.V."/>
            <person name="Wu W."/>
            <person name="Upadhyaya H.D."/>
            <person name="Yang S.P."/>
            <person name="Shah T."/>
            <person name="Saxena K.B."/>
            <person name="Michael T."/>
            <person name="McCombie W.R."/>
            <person name="Yang B."/>
            <person name="Zhang G."/>
            <person name="Yang H."/>
            <person name="Wang J."/>
            <person name="Spillane C."/>
            <person name="Cook D.R."/>
            <person name="May G.D."/>
            <person name="Xu X."/>
            <person name="Jackson S.A."/>
        </authorList>
    </citation>
    <scope>NUCLEOTIDE SEQUENCE [LARGE SCALE GENOMIC DNA]</scope>
</reference>
<dbReference type="AlphaFoldDB" id="A0A151RHC2"/>
<dbReference type="OMA" id="NHHLEEY"/>
<dbReference type="PANTHER" id="PTHR11439">
    <property type="entry name" value="GAG-POL-RELATED RETROTRANSPOSON"/>
    <property type="match status" value="1"/>
</dbReference>
<evidence type="ECO:0008006" key="3">
    <source>
        <dbReference type="Google" id="ProtNLM"/>
    </source>
</evidence>
<gene>
    <name evidence="1" type="ORF">KK1_036698</name>
</gene>
<dbReference type="PANTHER" id="PTHR11439:SF467">
    <property type="entry name" value="INTEGRASE CATALYTIC DOMAIN-CONTAINING PROTEIN"/>
    <property type="match status" value="1"/>
</dbReference>
<evidence type="ECO:0000313" key="1">
    <source>
        <dbReference type="EMBL" id="KYP41927.1"/>
    </source>
</evidence>
<accession>A0A151RHC2</accession>
<proteinExistence type="predicted"/>
<name>A0A151RHC2_CAJCA</name>
<dbReference type="Gramene" id="C.cajan_36006.t">
    <property type="protein sequence ID" value="C.cajan_36006.t.cds1"/>
    <property type="gene ID" value="C.cajan_36006"/>
</dbReference>